<dbReference type="SUPFAM" id="SSF55909">
    <property type="entry name" value="Pentein"/>
    <property type="match status" value="1"/>
</dbReference>
<keyword evidence="2" id="KW-1185">Reference proteome</keyword>
<dbReference type="Pfam" id="PF02274">
    <property type="entry name" value="ADI"/>
    <property type="match status" value="2"/>
</dbReference>
<sequence length="290" mass="31285">MLARTHVATEYGTLHRVAMRHASDFTRSLAGPNLHPVLARQQATSTWAPYNPATVRAQQDQLIALLREHGTDVVLLPTAPGCSAQHYPRDIAFVVDHVLFRARLNSTHRLPETDALTDPALGVQPADLTHGTIEGGDVLLPDTGRVLVGLSEETSPEGATALQEALTRHGIDREVVPVHFGVEGIVHLDDHLAVVAPGTALIHREAFTADQNRWFKTHFDDLVPVTDAEARAVQVNILAIAPTTTVVAVGSDRIAAALAARGLEILTVDYSEVTRIPGSLRCTTLPLLRT</sequence>
<dbReference type="RefSeq" id="WP_268255370.1">
    <property type="nucleotide sequence ID" value="NZ_BMSA01000060.1"/>
</dbReference>
<name>A0A918HSU9_9ACTN</name>
<protein>
    <recommendedName>
        <fullName evidence="3">N-dimethylarginine dimethylaminohydrolase</fullName>
    </recommendedName>
</protein>
<dbReference type="Proteomes" id="UP000646776">
    <property type="component" value="Unassembled WGS sequence"/>
</dbReference>
<accession>A0A918HSU9</accession>
<dbReference type="AlphaFoldDB" id="A0A918HSU9"/>
<dbReference type="EMBL" id="BMSA01000060">
    <property type="protein sequence ID" value="GGT99211.1"/>
    <property type="molecule type" value="Genomic_DNA"/>
</dbReference>
<evidence type="ECO:0000313" key="2">
    <source>
        <dbReference type="Proteomes" id="UP000646776"/>
    </source>
</evidence>
<dbReference type="Gene3D" id="3.75.10.10">
    <property type="entry name" value="L-arginine/glycine Amidinotransferase, Chain A"/>
    <property type="match status" value="1"/>
</dbReference>
<dbReference type="GO" id="GO:0016990">
    <property type="term" value="F:arginine deiminase activity"/>
    <property type="evidence" value="ECO:0007669"/>
    <property type="project" value="TreeGrafter"/>
</dbReference>
<evidence type="ECO:0000313" key="1">
    <source>
        <dbReference type="EMBL" id="GGT99211.1"/>
    </source>
</evidence>
<comment type="caution">
    <text evidence="1">The sequence shown here is derived from an EMBL/GenBank/DDBJ whole genome shotgun (WGS) entry which is preliminary data.</text>
</comment>
<reference evidence="1" key="1">
    <citation type="journal article" date="2014" name="Int. J. Syst. Evol. Microbiol.">
        <title>Complete genome sequence of Corynebacterium casei LMG S-19264T (=DSM 44701T), isolated from a smear-ripened cheese.</title>
        <authorList>
            <consortium name="US DOE Joint Genome Institute (JGI-PGF)"/>
            <person name="Walter F."/>
            <person name="Albersmeier A."/>
            <person name="Kalinowski J."/>
            <person name="Ruckert C."/>
        </authorList>
    </citation>
    <scope>NUCLEOTIDE SEQUENCE</scope>
    <source>
        <strain evidence="1">JCM 4125</strain>
    </source>
</reference>
<dbReference type="PANTHER" id="PTHR47271:SF2">
    <property type="entry name" value="ARGININE DEIMINASE"/>
    <property type="match status" value="1"/>
</dbReference>
<dbReference type="GO" id="GO:0019546">
    <property type="term" value="P:L-arginine deiminase pathway"/>
    <property type="evidence" value="ECO:0007669"/>
    <property type="project" value="TreeGrafter"/>
</dbReference>
<organism evidence="1 2">
    <name type="scientific">Streptomyces phaeofaciens</name>
    <dbReference type="NCBI Taxonomy" id="68254"/>
    <lineage>
        <taxon>Bacteria</taxon>
        <taxon>Bacillati</taxon>
        <taxon>Actinomycetota</taxon>
        <taxon>Actinomycetes</taxon>
        <taxon>Kitasatosporales</taxon>
        <taxon>Streptomycetaceae</taxon>
        <taxon>Streptomyces</taxon>
    </lineage>
</organism>
<evidence type="ECO:0008006" key="3">
    <source>
        <dbReference type="Google" id="ProtNLM"/>
    </source>
</evidence>
<proteinExistence type="predicted"/>
<reference evidence="1" key="2">
    <citation type="submission" date="2020-09" db="EMBL/GenBank/DDBJ databases">
        <authorList>
            <person name="Sun Q."/>
            <person name="Ohkuma M."/>
        </authorList>
    </citation>
    <scope>NUCLEOTIDE SEQUENCE</scope>
    <source>
        <strain evidence="1">JCM 4125</strain>
    </source>
</reference>
<gene>
    <name evidence="1" type="primary">ykgA</name>
    <name evidence="1" type="ORF">GCM10010226_90420</name>
</gene>
<dbReference type="PANTHER" id="PTHR47271">
    <property type="entry name" value="ARGININE DEIMINASE"/>
    <property type="match status" value="1"/>
</dbReference>